<organism evidence="2 3">
    <name type="scientific">Clavelina lepadiformis</name>
    <name type="common">Light-bulb sea squirt</name>
    <name type="synonym">Ascidia lepadiformis</name>
    <dbReference type="NCBI Taxonomy" id="159417"/>
    <lineage>
        <taxon>Eukaryota</taxon>
        <taxon>Metazoa</taxon>
        <taxon>Chordata</taxon>
        <taxon>Tunicata</taxon>
        <taxon>Ascidiacea</taxon>
        <taxon>Aplousobranchia</taxon>
        <taxon>Clavelinidae</taxon>
        <taxon>Clavelina</taxon>
    </lineage>
</organism>
<dbReference type="PANTHER" id="PTHR21505:SF12">
    <property type="entry name" value="MADF DOMAIN-CONTAINING PROTEIN-RELATED"/>
    <property type="match status" value="1"/>
</dbReference>
<dbReference type="Pfam" id="PF10545">
    <property type="entry name" value="MADF_DNA_bdg"/>
    <property type="match status" value="1"/>
</dbReference>
<dbReference type="SMART" id="SM00595">
    <property type="entry name" value="MADF"/>
    <property type="match status" value="1"/>
</dbReference>
<dbReference type="PROSITE" id="PS51029">
    <property type="entry name" value="MADF"/>
    <property type="match status" value="1"/>
</dbReference>
<comment type="caution">
    <text evidence="2">The sequence shown here is derived from an EMBL/GenBank/DDBJ whole genome shotgun (WGS) entry which is preliminary data.</text>
</comment>
<dbReference type="Proteomes" id="UP001642483">
    <property type="component" value="Unassembled WGS sequence"/>
</dbReference>
<sequence length="296" mass="34264">MNENEGRFGWCADSTAKLIEVYKLHPCLYNTKSAGHKDRLMRQNAWEYIAAEMGTTVVDITKKVRGLRTQYAREKSKALRQVAEIGGGESSFQSTWVHYPALRFLEEFTTTKHKETTEWNLDYIQDNDEDATFEHGDSIHSQIYRLQDHKVEVKEYIREERPASVDNSLVFYRQPQLGDRDSFRLSNHIDASKRKQKTDGGLLPHTNDFHTRLSTDSFASRPKRQIERGESHDSVVEMPPAKRLAYSSTSEDEDEIFAKYIASELRQISDSHVKRVVKHDIQNLIFEAHCVLQNGK</sequence>
<feature type="domain" description="MADF" evidence="1">
    <location>
        <begin position="17"/>
        <end position="110"/>
    </location>
</feature>
<protein>
    <recommendedName>
        <fullName evidence="1">MADF domain-containing protein</fullName>
    </recommendedName>
</protein>
<keyword evidence="3" id="KW-1185">Reference proteome</keyword>
<dbReference type="EMBL" id="CAWYQH010000057">
    <property type="protein sequence ID" value="CAK8678641.1"/>
    <property type="molecule type" value="Genomic_DNA"/>
</dbReference>
<accession>A0ABP0FG56</accession>
<evidence type="ECO:0000313" key="2">
    <source>
        <dbReference type="EMBL" id="CAK8678641.1"/>
    </source>
</evidence>
<evidence type="ECO:0000313" key="3">
    <source>
        <dbReference type="Proteomes" id="UP001642483"/>
    </source>
</evidence>
<dbReference type="PANTHER" id="PTHR21505">
    <property type="entry name" value="MADF DOMAIN-CONTAINING PROTEIN-RELATED"/>
    <property type="match status" value="1"/>
</dbReference>
<name>A0ABP0FG56_CLALP</name>
<dbReference type="InterPro" id="IPR006578">
    <property type="entry name" value="MADF-dom"/>
</dbReference>
<proteinExistence type="predicted"/>
<gene>
    <name evidence="2" type="ORF">CVLEPA_LOCUS8548</name>
</gene>
<evidence type="ECO:0000259" key="1">
    <source>
        <dbReference type="PROSITE" id="PS51029"/>
    </source>
</evidence>
<reference evidence="2 3" key="1">
    <citation type="submission" date="2024-02" db="EMBL/GenBank/DDBJ databases">
        <authorList>
            <person name="Daric V."/>
            <person name="Darras S."/>
        </authorList>
    </citation>
    <scope>NUCLEOTIDE SEQUENCE [LARGE SCALE GENOMIC DNA]</scope>
</reference>